<name>A0ABR0DVC8_9LAMI</name>
<evidence type="ECO:0000256" key="4">
    <source>
        <dbReference type="ARBA" id="ARBA00023163"/>
    </source>
</evidence>
<dbReference type="PROSITE" id="PS50066">
    <property type="entry name" value="MADS_BOX_2"/>
    <property type="match status" value="1"/>
</dbReference>
<dbReference type="SUPFAM" id="SSF55455">
    <property type="entry name" value="SRF-like"/>
    <property type="match status" value="1"/>
</dbReference>
<keyword evidence="9" id="KW-1185">Reference proteome</keyword>
<evidence type="ECO:0000313" key="8">
    <source>
        <dbReference type="EMBL" id="KAK4492921.1"/>
    </source>
</evidence>
<dbReference type="Proteomes" id="UP001291926">
    <property type="component" value="Unassembled WGS sequence"/>
</dbReference>
<dbReference type="Gene3D" id="3.40.1810.10">
    <property type="entry name" value="Transcription factor, MADS-box"/>
    <property type="match status" value="1"/>
</dbReference>
<feature type="coiled-coil region" evidence="6">
    <location>
        <begin position="87"/>
        <end position="114"/>
    </location>
</feature>
<sequence>MTRKKVTLKFMSNVSERKVSLKKRKKGLIKKVTELSILCNVDACAIIYSPFESQPEVWPSPEGTTAMLSRFMSLPEMEQTRKMANQESFTLQRIEKVKDQLRRLQNENKRKEVENFMYKCIGGMKKVEEFDISDAVIMNSVMQQTLSDINARMKALQIANSNKPVESSYAPNVVTGFGSGSAAVVVLAEPNVPPPTTRVATSYICGDENKLVDMRNKLASVGDFSELPDDELSWMD</sequence>
<proteinExistence type="predicted"/>
<protein>
    <recommendedName>
        <fullName evidence="7">MADS-box domain-containing protein</fullName>
    </recommendedName>
</protein>
<comment type="caution">
    <text evidence="8">The sequence shown here is derived from an EMBL/GenBank/DDBJ whole genome shotgun (WGS) entry which is preliminary data.</text>
</comment>
<organism evidence="8 9">
    <name type="scientific">Penstemon davidsonii</name>
    <dbReference type="NCBI Taxonomy" id="160366"/>
    <lineage>
        <taxon>Eukaryota</taxon>
        <taxon>Viridiplantae</taxon>
        <taxon>Streptophyta</taxon>
        <taxon>Embryophyta</taxon>
        <taxon>Tracheophyta</taxon>
        <taxon>Spermatophyta</taxon>
        <taxon>Magnoliopsida</taxon>
        <taxon>eudicotyledons</taxon>
        <taxon>Gunneridae</taxon>
        <taxon>Pentapetalae</taxon>
        <taxon>asterids</taxon>
        <taxon>lamiids</taxon>
        <taxon>Lamiales</taxon>
        <taxon>Plantaginaceae</taxon>
        <taxon>Cheloneae</taxon>
        <taxon>Penstemon</taxon>
    </lineage>
</organism>
<evidence type="ECO:0000256" key="2">
    <source>
        <dbReference type="ARBA" id="ARBA00023015"/>
    </source>
</evidence>
<dbReference type="CDD" id="cd00266">
    <property type="entry name" value="MADS_SRF_like"/>
    <property type="match status" value="1"/>
</dbReference>
<dbReference type="EMBL" id="JAYDYQ010001086">
    <property type="protein sequence ID" value="KAK4492921.1"/>
    <property type="molecule type" value="Genomic_DNA"/>
</dbReference>
<evidence type="ECO:0000256" key="5">
    <source>
        <dbReference type="ARBA" id="ARBA00023242"/>
    </source>
</evidence>
<evidence type="ECO:0000313" key="9">
    <source>
        <dbReference type="Proteomes" id="UP001291926"/>
    </source>
</evidence>
<reference evidence="8 9" key="1">
    <citation type="journal article" date="2023" name="bioRxiv">
        <title>Genome report: Whole genome sequence and annotation of Penstemon davidsonii.</title>
        <authorList>
            <person name="Ostevik K.L."/>
            <person name="Alabady M."/>
            <person name="Zhang M."/>
            <person name="Rausher M.D."/>
        </authorList>
    </citation>
    <scope>NUCLEOTIDE SEQUENCE [LARGE SCALE GENOMIC DNA]</scope>
    <source>
        <strain evidence="8">DNT005</strain>
        <tissue evidence="8">Whole leaf</tissue>
    </source>
</reference>
<dbReference type="PRINTS" id="PR00404">
    <property type="entry name" value="MADSDOMAIN"/>
</dbReference>
<keyword evidence="6" id="KW-0175">Coiled coil</keyword>
<accession>A0ABR0DVC8</accession>
<comment type="subcellular location">
    <subcellularLocation>
        <location evidence="1">Nucleus</location>
    </subcellularLocation>
</comment>
<keyword evidence="3" id="KW-0238">DNA-binding</keyword>
<feature type="domain" description="MADS-box" evidence="7">
    <location>
        <begin position="1"/>
        <end position="49"/>
    </location>
</feature>
<evidence type="ECO:0000256" key="6">
    <source>
        <dbReference type="SAM" id="Coils"/>
    </source>
</evidence>
<evidence type="ECO:0000256" key="3">
    <source>
        <dbReference type="ARBA" id="ARBA00023125"/>
    </source>
</evidence>
<evidence type="ECO:0000259" key="7">
    <source>
        <dbReference type="PROSITE" id="PS50066"/>
    </source>
</evidence>
<dbReference type="PANTHER" id="PTHR11945:SF387">
    <property type="entry name" value="AGAMOUS-LIKE MADS-BOX PROTEIN AGL80"/>
    <property type="match status" value="1"/>
</dbReference>
<dbReference type="InterPro" id="IPR036879">
    <property type="entry name" value="TF_MADSbox_sf"/>
</dbReference>
<evidence type="ECO:0000256" key="1">
    <source>
        <dbReference type="ARBA" id="ARBA00004123"/>
    </source>
</evidence>
<dbReference type="InterPro" id="IPR033897">
    <property type="entry name" value="SRF-like_MADS-box"/>
</dbReference>
<dbReference type="PANTHER" id="PTHR11945">
    <property type="entry name" value="MADS BOX PROTEIN"/>
    <property type="match status" value="1"/>
</dbReference>
<dbReference type="Pfam" id="PF00319">
    <property type="entry name" value="SRF-TF"/>
    <property type="match status" value="1"/>
</dbReference>
<keyword evidence="4" id="KW-0804">Transcription</keyword>
<gene>
    <name evidence="8" type="ORF">RD792_000248</name>
</gene>
<keyword evidence="2" id="KW-0805">Transcription regulation</keyword>
<keyword evidence="5" id="KW-0539">Nucleus</keyword>
<dbReference type="InterPro" id="IPR002100">
    <property type="entry name" value="TF_MADSbox"/>
</dbReference>
<dbReference type="SMART" id="SM00432">
    <property type="entry name" value="MADS"/>
    <property type="match status" value="1"/>
</dbReference>